<gene>
    <name evidence="3" type="ORF">TRFO_17050</name>
</gene>
<dbReference type="AlphaFoldDB" id="A0A1J4KNQ3"/>
<keyword evidence="4" id="KW-1185">Reference proteome</keyword>
<dbReference type="EMBL" id="MLAK01000552">
    <property type="protein sequence ID" value="OHT12903.1"/>
    <property type="molecule type" value="Genomic_DNA"/>
</dbReference>
<evidence type="ECO:0000313" key="3">
    <source>
        <dbReference type="EMBL" id="OHT12903.1"/>
    </source>
</evidence>
<feature type="compositionally biased region" description="Acidic residues" evidence="1">
    <location>
        <begin position="427"/>
        <end position="466"/>
    </location>
</feature>
<proteinExistence type="predicted"/>
<feature type="chain" id="PRO_5012746391" evidence="2">
    <location>
        <begin position="28"/>
        <end position="466"/>
    </location>
</feature>
<evidence type="ECO:0000256" key="1">
    <source>
        <dbReference type="SAM" id="MobiDB-lite"/>
    </source>
</evidence>
<dbReference type="VEuPathDB" id="TrichDB:TRFO_17050"/>
<accession>A0A1J4KNQ3</accession>
<evidence type="ECO:0000313" key="4">
    <source>
        <dbReference type="Proteomes" id="UP000179807"/>
    </source>
</evidence>
<dbReference type="Proteomes" id="UP000179807">
    <property type="component" value="Unassembled WGS sequence"/>
</dbReference>
<name>A0A1J4KNQ3_9EUKA</name>
<sequence>MANVYDLAKNLLLFLLFFSCAIPNTKMSFQCNAGEFCHSFDDFKDKVSTSPLLTSDLYHENKYIAVIALAICKWKDVVGSFGKEISLKNVDYGVRFLNIYNECQDLTQATFYSYFEIRINEVFSKIKETYHEVQMKIHSNLKNGLTALANSFNRNTPIPQPDIALSNRIEDLYIVVISNILPQLENLQKIIHEADLDYRLEHINTKDMDMSKFVNNPAQMYSLIIQATRHKEEKKLPPPLHLSESLRQKLDDIVDNEKTILFENLKSEFDIHILPILTKIDFFLQCTWMTSVISAVMAHPPTSIFKSTYLPPDTFQNLEDDDVFDQIIDDMGKSRVTAVNTSARILINWRANLHNRCEEGLKKLSIIDGDIIDLLEEKQAEENEINNELKYQFSNEFSIFSEMTMPEVKLYINALQNYFENSHYGNDDEGVDALLGEEEEEEEEEGEEEEGEEDNGENNDGEEEEN</sequence>
<feature type="region of interest" description="Disordered" evidence="1">
    <location>
        <begin position="423"/>
        <end position="466"/>
    </location>
</feature>
<keyword evidence="2" id="KW-0732">Signal</keyword>
<comment type="caution">
    <text evidence="3">The sequence shown here is derived from an EMBL/GenBank/DDBJ whole genome shotgun (WGS) entry which is preliminary data.</text>
</comment>
<evidence type="ECO:0000256" key="2">
    <source>
        <dbReference type="SAM" id="SignalP"/>
    </source>
</evidence>
<feature type="signal peptide" evidence="2">
    <location>
        <begin position="1"/>
        <end position="27"/>
    </location>
</feature>
<dbReference type="RefSeq" id="XP_068366039.1">
    <property type="nucleotide sequence ID" value="XM_068499353.1"/>
</dbReference>
<dbReference type="GeneID" id="94834057"/>
<reference evidence="3" key="1">
    <citation type="submission" date="2016-10" db="EMBL/GenBank/DDBJ databases">
        <authorList>
            <person name="Benchimol M."/>
            <person name="Almeida L.G."/>
            <person name="Vasconcelos A.T."/>
            <person name="Perreira-Neves A."/>
            <person name="Rosa I.A."/>
            <person name="Tasca T."/>
            <person name="Bogo M.R."/>
            <person name="de Souza W."/>
        </authorList>
    </citation>
    <scope>NUCLEOTIDE SEQUENCE [LARGE SCALE GENOMIC DNA]</scope>
    <source>
        <strain evidence="3">K</strain>
    </source>
</reference>
<organism evidence="3 4">
    <name type="scientific">Tritrichomonas foetus</name>
    <dbReference type="NCBI Taxonomy" id="1144522"/>
    <lineage>
        <taxon>Eukaryota</taxon>
        <taxon>Metamonada</taxon>
        <taxon>Parabasalia</taxon>
        <taxon>Tritrichomonadida</taxon>
        <taxon>Tritrichomonadidae</taxon>
        <taxon>Tritrichomonas</taxon>
    </lineage>
</organism>
<protein>
    <submittedName>
        <fullName evidence="3">Uncharacterized protein</fullName>
    </submittedName>
</protein>